<protein>
    <submittedName>
        <fullName evidence="2">Uncharacterized protein</fullName>
    </submittedName>
</protein>
<evidence type="ECO:0000313" key="2">
    <source>
        <dbReference type="EMBL" id="ACB07533.1"/>
    </source>
</evidence>
<dbReference type="eggNOG" id="arCOG05419">
    <property type="taxonomic scope" value="Archaea"/>
</dbReference>
<keyword evidence="1" id="KW-0812">Transmembrane</keyword>
<dbReference type="Proteomes" id="UP000001686">
    <property type="component" value="Chromosome"/>
</dbReference>
<sequence>MGPVDFLKLGVFLLGISALILASIALHSYLTQPRGPYERFWAYCDFNTVIIRANEDLRNVSVLDVNGSLICNFDEIPKGSDRVCKVGGGGVYRVVSGREERAVVCSPIAPKQAPGGD</sequence>
<dbReference type="KEGG" id="kcr:Kcr_0786"/>
<keyword evidence="1" id="KW-0472">Membrane</keyword>
<feature type="transmembrane region" description="Helical" evidence="1">
    <location>
        <begin position="6"/>
        <end position="30"/>
    </location>
</feature>
<name>B1L504_KORCO</name>
<accession>B1L504</accession>
<proteinExistence type="predicted"/>
<dbReference type="EMBL" id="CP000968">
    <property type="protein sequence ID" value="ACB07533.1"/>
    <property type="molecule type" value="Genomic_DNA"/>
</dbReference>
<dbReference type="InParanoid" id="B1L504"/>
<dbReference type="EnsemblBacteria" id="ACB07533">
    <property type="protein sequence ID" value="ACB07533"/>
    <property type="gene ID" value="Kcr_0786"/>
</dbReference>
<organism evidence="2 3">
    <name type="scientific">Korarchaeum cryptofilum (strain OPF8)</name>
    <dbReference type="NCBI Taxonomy" id="374847"/>
    <lineage>
        <taxon>Archaea</taxon>
        <taxon>Thermoproteota</taxon>
        <taxon>Candidatus Korarchaeia</taxon>
        <taxon>Candidatus Korarchaeales</taxon>
        <taxon>Candidatus Korarchaeaceae</taxon>
        <taxon>Candidatus Korarchaeum</taxon>
    </lineage>
</organism>
<dbReference type="RefSeq" id="WP_012309430.1">
    <property type="nucleotide sequence ID" value="NC_010482.1"/>
</dbReference>
<evidence type="ECO:0000313" key="3">
    <source>
        <dbReference type="Proteomes" id="UP000001686"/>
    </source>
</evidence>
<evidence type="ECO:0000256" key="1">
    <source>
        <dbReference type="SAM" id="Phobius"/>
    </source>
</evidence>
<keyword evidence="1" id="KW-1133">Transmembrane helix</keyword>
<keyword evidence="3" id="KW-1185">Reference proteome</keyword>
<dbReference type="GeneID" id="6094064"/>
<dbReference type="AlphaFoldDB" id="B1L504"/>
<gene>
    <name evidence="2" type="ordered locus">Kcr_0786</name>
</gene>
<dbReference type="HOGENOM" id="CLU_155006_0_0_2"/>
<reference evidence="2 3" key="1">
    <citation type="journal article" date="2008" name="Proc. Natl. Acad. Sci. U.S.A.">
        <title>A korarchaeal genome reveals new insights into the evolution of the Archaea.</title>
        <authorList>
            <person name="Elkins J.G."/>
            <person name="Podar M."/>
            <person name="Graham D.E."/>
            <person name="Makarova K.S."/>
            <person name="Wolf Y."/>
            <person name="Randau L."/>
            <person name="Hedlund B.P."/>
            <person name="Brochier-Armanet C."/>
            <person name="Kunin V."/>
            <person name="Anderson I."/>
            <person name="Lapidus A."/>
            <person name="Goltsman E."/>
            <person name="Barry K."/>
            <person name="Koonin E.V."/>
            <person name="Hugenholtz P."/>
            <person name="Kyrpides N."/>
            <person name="Wanner G."/>
            <person name="Richardson P."/>
            <person name="Keller M."/>
            <person name="Stetter K.O."/>
        </authorList>
    </citation>
    <scope>NUCLEOTIDE SEQUENCE [LARGE SCALE GENOMIC DNA]</scope>
    <source>
        <strain evidence="3">OPF8</strain>
    </source>
</reference>